<protein>
    <submittedName>
        <fullName evidence="1">CAZy families GH13 protein</fullName>
    </submittedName>
</protein>
<feature type="non-terminal residue" evidence="1">
    <location>
        <position position="145"/>
    </location>
</feature>
<proteinExistence type="predicted"/>
<sequence length="145" mass="16399">MAQVNGSVGDPASFDALEGLLDAQSYRLAYWRVAAEEINYRRFFAINDLAAIRQEVPDVFDATHDLLLSLIAAGEVDGVRIDHPDGLWDPADYLRTLQQRAFLARFRAGSDARRANPIDDETWAAWQPELDALWHERPIGDPMYL</sequence>
<dbReference type="EMBL" id="KF118927">
    <property type="protein sequence ID" value="AIA86191.1"/>
    <property type="molecule type" value="Genomic_DNA"/>
</dbReference>
<name>A0A060C0B8_9CHLR</name>
<dbReference type="InterPro" id="IPR017853">
    <property type="entry name" value="GH"/>
</dbReference>
<accession>A0A060C0B8</accession>
<dbReference type="AlphaFoldDB" id="A0A060C0B8"/>
<evidence type="ECO:0000313" key="1">
    <source>
        <dbReference type="EMBL" id="AIA86191.1"/>
    </source>
</evidence>
<reference evidence="1" key="1">
    <citation type="journal article" date="2013" name="Environ. Microbiol.">
        <title>Seasonally variable intestinal metagenomes of the red palm weevil (Rhynchophorus ferrugineus).</title>
        <authorList>
            <person name="Jia S."/>
            <person name="Zhang X."/>
            <person name="Zhang G."/>
            <person name="Yin A."/>
            <person name="Zhang S."/>
            <person name="Li F."/>
            <person name="Wang L."/>
            <person name="Zhao D."/>
            <person name="Yun Q."/>
            <person name="Tala"/>
            <person name="Wang J."/>
            <person name="Sun G."/>
            <person name="Baabdullah M."/>
            <person name="Yu X."/>
            <person name="Hu S."/>
            <person name="Al-Mssallem I.S."/>
            <person name="Yu J."/>
        </authorList>
    </citation>
    <scope>NUCLEOTIDE SEQUENCE</scope>
</reference>
<organism evidence="1">
    <name type="scientific">uncultured Chloroflexus sp</name>
    <dbReference type="NCBI Taxonomy" id="214040"/>
    <lineage>
        <taxon>Bacteria</taxon>
        <taxon>Bacillati</taxon>
        <taxon>Chloroflexota</taxon>
        <taxon>Chloroflexia</taxon>
        <taxon>Chloroflexales</taxon>
        <taxon>Chloroflexineae</taxon>
        <taxon>Chloroflexaceae</taxon>
        <taxon>Chloroflexus</taxon>
        <taxon>environmental samples</taxon>
    </lineage>
</organism>
<dbReference type="Gene3D" id="3.20.20.80">
    <property type="entry name" value="Glycosidases"/>
    <property type="match status" value="1"/>
</dbReference>
<dbReference type="SUPFAM" id="SSF51445">
    <property type="entry name" value="(Trans)glycosidases"/>
    <property type="match status" value="1"/>
</dbReference>